<sequence>MRLTRREINVFNECEESERTEYTILTGHNGPVVVVDPDVAEHLHGVLHLLDHRRRRKLRLRKSIRGRSHGRRGQKSNGLRTDAVAVQERGGGSKKRKGMLRRQH</sequence>
<name>A0A834TTF5_9FABA</name>
<accession>A0A834TTF5</accession>
<feature type="compositionally biased region" description="Basic residues" evidence="1">
    <location>
        <begin position="61"/>
        <end position="74"/>
    </location>
</feature>
<dbReference type="Proteomes" id="UP000634136">
    <property type="component" value="Unassembled WGS sequence"/>
</dbReference>
<feature type="compositionally biased region" description="Basic residues" evidence="1">
    <location>
        <begin position="92"/>
        <end position="104"/>
    </location>
</feature>
<evidence type="ECO:0000256" key="1">
    <source>
        <dbReference type="SAM" id="MobiDB-lite"/>
    </source>
</evidence>
<proteinExistence type="predicted"/>
<keyword evidence="3" id="KW-1185">Reference proteome</keyword>
<organism evidence="2 3">
    <name type="scientific">Senna tora</name>
    <dbReference type="NCBI Taxonomy" id="362788"/>
    <lineage>
        <taxon>Eukaryota</taxon>
        <taxon>Viridiplantae</taxon>
        <taxon>Streptophyta</taxon>
        <taxon>Embryophyta</taxon>
        <taxon>Tracheophyta</taxon>
        <taxon>Spermatophyta</taxon>
        <taxon>Magnoliopsida</taxon>
        <taxon>eudicotyledons</taxon>
        <taxon>Gunneridae</taxon>
        <taxon>Pentapetalae</taxon>
        <taxon>rosids</taxon>
        <taxon>fabids</taxon>
        <taxon>Fabales</taxon>
        <taxon>Fabaceae</taxon>
        <taxon>Caesalpinioideae</taxon>
        <taxon>Cassia clade</taxon>
        <taxon>Senna</taxon>
    </lineage>
</organism>
<evidence type="ECO:0000313" key="2">
    <source>
        <dbReference type="EMBL" id="KAF7827454.1"/>
    </source>
</evidence>
<feature type="region of interest" description="Disordered" evidence="1">
    <location>
        <begin position="61"/>
        <end position="104"/>
    </location>
</feature>
<protein>
    <submittedName>
        <fullName evidence="2">Uncharacterized protein</fullName>
    </submittedName>
</protein>
<dbReference type="AlphaFoldDB" id="A0A834TTF5"/>
<reference evidence="2" key="1">
    <citation type="submission" date="2020-09" db="EMBL/GenBank/DDBJ databases">
        <title>Genome-Enabled Discovery of Anthraquinone Biosynthesis in Senna tora.</title>
        <authorList>
            <person name="Kang S.-H."/>
            <person name="Pandey R.P."/>
            <person name="Lee C.-M."/>
            <person name="Sim J.-S."/>
            <person name="Jeong J.-T."/>
            <person name="Choi B.-S."/>
            <person name="Jung M."/>
            <person name="Ginzburg D."/>
            <person name="Zhao K."/>
            <person name="Won S.Y."/>
            <person name="Oh T.-J."/>
            <person name="Yu Y."/>
            <person name="Kim N.-H."/>
            <person name="Lee O.R."/>
            <person name="Lee T.-H."/>
            <person name="Bashyal P."/>
            <person name="Kim T.-S."/>
            <person name="Lee W.-H."/>
            <person name="Kawkins C."/>
            <person name="Kim C.-K."/>
            <person name="Kim J.S."/>
            <person name="Ahn B.O."/>
            <person name="Rhee S.Y."/>
            <person name="Sohng J.K."/>
        </authorList>
    </citation>
    <scope>NUCLEOTIDE SEQUENCE</scope>
    <source>
        <tissue evidence="2">Leaf</tissue>
    </source>
</reference>
<dbReference type="EMBL" id="JAAIUW010000006">
    <property type="protein sequence ID" value="KAF7827454.1"/>
    <property type="molecule type" value="Genomic_DNA"/>
</dbReference>
<gene>
    <name evidence="2" type="ORF">G2W53_018618</name>
</gene>
<evidence type="ECO:0000313" key="3">
    <source>
        <dbReference type="Proteomes" id="UP000634136"/>
    </source>
</evidence>
<comment type="caution">
    <text evidence="2">The sequence shown here is derived from an EMBL/GenBank/DDBJ whole genome shotgun (WGS) entry which is preliminary data.</text>
</comment>